<sequence>MKDNNKHEQKKSVYHAILELKHQQDSLDGCPTSCFSTLLSKLYKVDTIPFLLYTDSGLFQVSGVKANDNGKDDDFCTPFFRIEHVDTKEKFGILSLLRPLSLTGYPSEEICDVERLERTEICVKVDLTCICAVQCLDINLMKKVVIEPKW</sequence>
<dbReference type="Proteomes" id="UP001526147">
    <property type="component" value="Unassembled WGS sequence"/>
</dbReference>
<dbReference type="Pfam" id="PF10612">
    <property type="entry name" value="Spore-coat_CotZ"/>
    <property type="match status" value="1"/>
</dbReference>
<organism evidence="1 2">
    <name type="scientific">Metabacillus halosaccharovorans</name>
    <dbReference type="NCBI Taxonomy" id="930124"/>
    <lineage>
        <taxon>Bacteria</taxon>
        <taxon>Bacillati</taxon>
        <taxon>Bacillota</taxon>
        <taxon>Bacilli</taxon>
        <taxon>Bacillales</taxon>
        <taxon>Bacillaceae</taxon>
        <taxon>Metabacillus</taxon>
    </lineage>
</organism>
<keyword evidence="2" id="KW-1185">Reference proteome</keyword>
<name>A0ABT3DL89_9BACI</name>
<dbReference type="InterPro" id="IPR019593">
    <property type="entry name" value="Spore_coat_protein_Z/Y"/>
</dbReference>
<dbReference type="RefSeq" id="WP_264144015.1">
    <property type="nucleotide sequence ID" value="NZ_JAOYEY010000047.1"/>
</dbReference>
<keyword evidence="1" id="KW-0946">Virion</keyword>
<reference evidence="1 2" key="1">
    <citation type="submission" date="2022-10" db="EMBL/GenBank/DDBJ databases">
        <title>Draft genome assembly of moderately radiation resistant bacterium Metabacillus halosaccharovorans.</title>
        <authorList>
            <person name="Pal S."/>
            <person name="Gopinathan A."/>
        </authorList>
    </citation>
    <scope>NUCLEOTIDE SEQUENCE [LARGE SCALE GENOMIC DNA]</scope>
    <source>
        <strain evidence="1 2">VITHBRA001</strain>
    </source>
</reference>
<evidence type="ECO:0000313" key="1">
    <source>
        <dbReference type="EMBL" id="MCV9887812.1"/>
    </source>
</evidence>
<comment type="caution">
    <text evidence="1">The sequence shown here is derived from an EMBL/GenBank/DDBJ whole genome shotgun (WGS) entry which is preliminary data.</text>
</comment>
<dbReference type="EMBL" id="JAOYEY010000047">
    <property type="protein sequence ID" value="MCV9887812.1"/>
    <property type="molecule type" value="Genomic_DNA"/>
</dbReference>
<gene>
    <name evidence="1" type="ORF">OIH86_19385</name>
</gene>
<evidence type="ECO:0000313" key="2">
    <source>
        <dbReference type="Proteomes" id="UP001526147"/>
    </source>
</evidence>
<protein>
    <submittedName>
        <fullName evidence="1">CotY/CotZ family spore coat protein</fullName>
    </submittedName>
</protein>
<keyword evidence="1" id="KW-0167">Capsid protein</keyword>
<proteinExistence type="predicted"/>
<accession>A0ABT3DL89</accession>